<gene>
    <name evidence="2" type="ORF">OH818_07945</name>
</gene>
<dbReference type="Proteomes" id="UP001164020">
    <property type="component" value="Chromosome"/>
</dbReference>
<accession>A0ABY7C1X2</accession>
<dbReference type="SMART" id="SM00953">
    <property type="entry name" value="RES"/>
    <property type="match status" value="1"/>
</dbReference>
<proteinExistence type="predicted"/>
<keyword evidence="3" id="KW-1185">Reference proteome</keyword>
<name>A0ABY7C1X2_9HYPH</name>
<evidence type="ECO:0000313" key="3">
    <source>
        <dbReference type="Proteomes" id="UP001164020"/>
    </source>
</evidence>
<dbReference type="EMBL" id="CP114029">
    <property type="protein sequence ID" value="WAP70064.1"/>
    <property type="molecule type" value="Genomic_DNA"/>
</dbReference>
<reference evidence="2" key="1">
    <citation type="submission" date="2022-12" db="EMBL/GenBank/DDBJ databases">
        <title>Jiella pelagia sp. nov., isolated from phosphonate enriched culture of Northwest Pacific surface seawater.</title>
        <authorList>
            <person name="Shin D.Y."/>
            <person name="Hwang C.Y."/>
        </authorList>
    </citation>
    <scope>NUCLEOTIDE SEQUENCE</scope>
    <source>
        <strain evidence="2">HL-NP1</strain>
    </source>
</reference>
<dbReference type="RefSeq" id="WP_268882520.1">
    <property type="nucleotide sequence ID" value="NZ_CP114029.1"/>
</dbReference>
<dbReference type="InterPro" id="IPR014914">
    <property type="entry name" value="RES_dom"/>
</dbReference>
<sequence length="360" mass="40094">MQKPDGLRWITDKTPHEFLIPEETVGPFLSVTFDDIESFNDALSDEIDSDFASSICCCDLCFDKFQSYWPDVAFRNMDFQTQSMDVFYAVDNTRLPGIWSPAEISTLRHFVRCPRCNDFAVGYIWIYEHLFSDIETIEQEIDELLTIGNDTPFLLLEHPFAQRVLATIRSAVESASTLAPGVSMFRARLASSIISSGQDPNSIAAYAPPPSRLVGEGRFNHAGTPMFYLASTREVAGAEIGTPESPCYIAELVTSCPLVFLDLVDIEEDTPSFEVMAPLAESALLAAPLSDEGWLKRQYVFSRFVADCARAAGFEAIRYRSTKRTCGNNLVLLAPPLRIEEIVTLKSVEQSVGLPADRRL</sequence>
<dbReference type="Pfam" id="PF08808">
    <property type="entry name" value="RES"/>
    <property type="match status" value="1"/>
</dbReference>
<protein>
    <submittedName>
        <fullName evidence="2">RES family NAD+ phosphorylase</fullName>
    </submittedName>
</protein>
<organism evidence="2 3">
    <name type="scientific">Jiella pelagia</name>
    <dbReference type="NCBI Taxonomy" id="2986949"/>
    <lineage>
        <taxon>Bacteria</taxon>
        <taxon>Pseudomonadati</taxon>
        <taxon>Pseudomonadota</taxon>
        <taxon>Alphaproteobacteria</taxon>
        <taxon>Hyphomicrobiales</taxon>
        <taxon>Aurantimonadaceae</taxon>
        <taxon>Jiella</taxon>
    </lineage>
</organism>
<evidence type="ECO:0000259" key="1">
    <source>
        <dbReference type="SMART" id="SM00953"/>
    </source>
</evidence>
<evidence type="ECO:0000313" key="2">
    <source>
        <dbReference type="EMBL" id="WAP70064.1"/>
    </source>
</evidence>
<feature type="domain" description="RES" evidence="1">
    <location>
        <begin position="203"/>
        <end position="346"/>
    </location>
</feature>